<dbReference type="Gene3D" id="3.90.650.10">
    <property type="entry name" value="PurM-like C-terminal domain"/>
    <property type="match status" value="1"/>
</dbReference>
<dbReference type="PANTHER" id="PTHR30303:SF0">
    <property type="entry name" value="CARBAMOYL DEHYDRATASE HYPE"/>
    <property type="match status" value="1"/>
</dbReference>
<dbReference type="KEGG" id="oyw:OdinLCB4_002080"/>
<dbReference type="Pfam" id="PF00586">
    <property type="entry name" value="AIRS"/>
    <property type="match status" value="1"/>
</dbReference>
<dbReference type="InterPro" id="IPR036921">
    <property type="entry name" value="PurM-like_N_sf"/>
</dbReference>
<protein>
    <submittedName>
        <fullName evidence="4">Hydrogenase expression/formation protein HypE</fullName>
    </submittedName>
</protein>
<proteinExistence type="inferred from homology"/>
<name>A0AAF0IBT4_ODILC</name>
<evidence type="ECO:0000313" key="4">
    <source>
        <dbReference type="EMBL" id="WEU40734.1"/>
    </source>
</evidence>
<feature type="domain" description="PurM-like N-terminal" evidence="2">
    <location>
        <begin position="40"/>
        <end position="146"/>
    </location>
</feature>
<accession>A0AAF0IBT4</accession>
<dbReference type="InterPro" id="IPR010918">
    <property type="entry name" value="PurM-like_C_dom"/>
</dbReference>
<organism evidence="4 5">
    <name type="scientific">Odinarchaeota yellowstonii (strain LCB_4)</name>
    <dbReference type="NCBI Taxonomy" id="1841599"/>
    <lineage>
        <taxon>Archaea</taxon>
        <taxon>Promethearchaeati</taxon>
        <taxon>Candidatus Odinarchaeota</taxon>
        <taxon>Candidatus Odinarchaeia</taxon>
        <taxon>Candidatus Odinarchaeales</taxon>
        <taxon>Candidatus Odinarchaeaceae</taxon>
        <taxon>Candidatus Odinarchaeum</taxon>
    </lineage>
</organism>
<dbReference type="Gene3D" id="3.30.1330.10">
    <property type="entry name" value="PurM-like, N-terminal domain"/>
    <property type="match status" value="1"/>
</dbReference>
<dbReference type="AlphaFoldDB" id="A0AAF0IBT4"/>
<dbReference type="PANTHER" id="PTHR30303">
    <property type="entry name" value="HYDROGENASE ISOENZYMES FORMATION PROTEIN HYPE"/>
    <property type="match status" value="1"/>
</dbReference>
<dbReference type="InterPro" id="IPR036676">
    <property type="entry name" value="PurM-like_C_sf"/>
</dbReference>
<dbReference type="CDD" id="cd02197">
    <property type="entry name" value="HypE"/>
    <property type="match status" value="1"/>
</dbReference>
<dbReference type="EMBL" id="CP091871">
    <property type="protein sequence ID" value="WEU40734.1"/>
    <property type="molecule type" value="Genomic_DNA"/>
</dbReference>
<dbReference type="NCBIfam" id="TIGR02124">
    <property type="entry name" value="hypE"/>
    <property type="match status" value="1"/>
</dbReference>
<dbReference type="SUPFAM" id="SSF55326">
    <property type="entry name" value="PurM N-terminal domain-like"/>
    <property type="match status" value="1"/>
</dbReference>
<evidence type="ECO:0000313" key="5">
    <source>
        <dbReference type="Proteomes" id="UP000186851"/>
    </source>
</evidence>
<reference evidence="4" key="1">
    <citation type="journal article" date="2017" name="Nature">
        <title>Asgard archaea illuminate the origin of eukaryotic cellular complexity.</title>
        <authorList>
            <person name="Zaremba-Niedzwiedzka K."/>
            <person name="Caceres E.F."/>
            <person name="Saw J.H."/>
            <person name="Backstrom D."/>
            <person name="Juzokaite L."/>
            <person name="Vancaester E."/>
            <person name="Seitz K.W."/>
            <person name="Anantharaman K."/>
            <person name="Starnawski P."/>
            <person name="Kjeldsen K.U."/>
            <person name="Scott M.B."/>
            <person name="Nunoura T."/>
            <person name="Banfield J.F."/>
            <person name="Schramm A."/>
            <person name="Baker B.J."/>
            <person name="Spang A."/>
            <person name="Ettema T.J.G."/>
        </authorList>
    </citation>
    <scope>NUCLEOTIDE SEQUENCE</scope>
    <source>
        <strain evidence="4">LCB_4</strain>
    </source>
</reference>
<dbReference type="InterPro" id="IPR011854">
    <property type="entry name" value="HypE"/>
</dbReference>
<dbReference type="Proteomes" id="UP000186851">
    <property type="component" value="Chromosome"/>
</dbReference>
<dbReference type="GO" id="GO:0051604">
    <property type="term" value="P:protein maturation"/>
    <property type="evidence" value="ECO:0007669"/>
    <property type="project" value="TreeGrafter"/>
</dbReference>
<reference evidence="4" key="2">
    <citation type="journal article" date="2022" name="Nat. Microbiol.">
        <title>A closed Candidatus Odinarchaeum chromosome exposes Asgard archaeal viruses.</title>
        <authorList>
            <person name="Tamarit D."/>
            <person name="Caceres E.F."/>
            <person name="Krupovic M."/>
            <person name="Nijland R."/>
            <person name="Eme L."/>
            <person name="Robinson N.P."/>
            <person name="Ettema T.J.G."/>
        </authorList>
    </citation>
    <scope>NUCLEOTIDE SEQUENCE</scope>
    <source>
        <strain evidence="4">LCB_4</strain>
    </source>
</reference>
<comment type="similarity">
    <text evidence="1">Belongs to the HypE family.</text>
</comment>
<evidence type="ECO:0000259" key="3">
    <source>
        <dbReference type="Pfam" id="PF02769"/>
    </source>
</evidence>
<dbReference type="Pfam" id="PF02769">
    <property type="entry name" value="AIRS_C"/>
    <property type="match status" value="1"/>
</dbReference>
<dbReference type="SUPFAM" id="SSF56042">
    <property type="entry name" value="PurM C-terminal domain-like"/>
    <property type="match status" value="1"/>
</dbReference>
<gene>
    <name evidence="4" type="primary">hypE</name>
    <name evidence="4" type="ORF">OdinLCB4_002080</name>
</gene>
<sequence length="348" mass="37366">MDYITLSHGAGGSVMQDFIKKHILSKLGGSNFEVPLEALDDAAVVDGIVLKSDNHTVKPIFFPGGDLGRISICGTVNDIAAVGGEPIALAAGFIIEEGLPVSDFDKIVESMKEACDEAGVYVVTGDTKVIEKGGLDKFVVNVSGIGKRSRFLDSNIEVTRSFREFNSRWLLDSNIRDGDVIISSGYIGDHGVALLSFREGYGFESSVKSDVAPLNKLVEEALKIGGVVAMKDPTRGGLANLLNEWAEKSKIGIKVYEDKIPIRESVKAACAMLGIDPLEIGNEGKMIIATVKEKAEDVLQAIRKHKYGRDAEIIGEATVKFQGVVLETELGGRRILPPPLGDPVPRIC</sequence>
<dbReference type="InterPro" id="IPR016188">
    <property type="entry name" value="PurM-like_N"/>
</dbReference>
<evidence type="ECO:0000259" key="2">
    <source>
        <dbReference type="Pfam" id="PF00586"/>
    </source>
</evidence>
<feature type="domain" description="PurM-like C-terminal" evidence="3">
    <location>
        <begin position="176"/>
        <end position="320"/>
    </location>
</feature>
<dbReference type="PIRSF" id="PIRSF005644">
    <property type="entry name" value="Hdrgns_mtr_HypE"/>
    <property type="match status" value="1"/>
</dbReference>
<evidence type="ECO:0000256" key="1">
    <source>
        <dbReference type="ARBA" id="ARBA00006243"/>
    </source>
</evidence>